<dbReference type="GO" id="GO:0016757">
    <property type="term" value="F:glycosyltransferase activity"/>
    <property type="evidence" value="ECO:0007669"/>
    <property type="project" value="InterPro"/>
</dbReference>
<accession>A0A1H0THJ6</accession>
<protein>
    <submittedName>
        <fullName evidence="3">Glycosyltransferase involved in cell wall bisynthesis</fullName>
    </submittedName>
</protein>
<dbReference type="STRING" id="94869.SAMN04488529_10735"/>
<dbReference type="Pfam" id="PF00534">
    <property type="entry name" value="Glycos_transf_1"/>
    <property type="match status" value="1"/>
</dbReference>
<dbReference type="Gene3D" id="3.40.50.2000">
    <property type="entry name" value="Glycogen Phosphorylase B"/>
    <property type="match status" value="2"/>
</dbReference>
<dbReference type="PANTHER" id="PTHR45947">
    <property type="entry name" value="SULFOQUINOVOSYL TRANSFERASE SQD2"/>
    <property type="match status" value="1"/>
</dbReference>
<organism evidence="3 4">
    <name type="scientific">Clostridium gasigenes</name>
    <dbReference type="NCBI Taxonomy" id="94869"/>
    <lineage>
        <taxon>Bacteria</taxon>
        <taxon>Bacillati</taxon>
        <taxon>Bacillota</taxon>
        <taxon>Clostridia</taxon>
        <taxon>Eubacteriales</taxon>
        <taxon>Clostridiaceae</taxon>
        <taxon>Clostridium</taxon>
    </lineage>
</organism>
<evidence type="ECO:0000259" key="1">
    <source>
        <dbReference type="Pfam" id="PF00534"/>
    </source>
</evidence>
<dbReference type="Pfam" id="PF13439">
    <property type="entry name" value="Glyco_transf_4"/>
    <property type="match status" value="1"/>
</dbReference>
<dbReference type="RefSeq" id="WP_089970197.1">
    <property type="nucleotide sequence ID" value="NZ_FNJM01000007.1"/>
</dbReference>
<evidence type="ECO:0000313" key="3">
    <source>
        <dbReference type="EMBL" id="SDP53315.1"/>
    </source>
</evidence>
<dbReference type="InterPro" id="IPR001296">
    <property type="entry name" value="Glyco_trans_1"/>
</dbReference>
<reference evidence="3 4" key="1">
    <citation type="submission" date="2016-10" db="EMBL/GenBank/DDBJ databases">
        <authorList>
            <person name="de Groot N.N."/>
        </authorList>
    </citation>
    <scope>NUCLEOTIDE SEQUENCE [LARGE SCALE GENOMIC DNA]</scope>
    <source>
        <strain evidence="3 4">DSM 12272</strain>
    </source>
</reference>
<dbReference type="PANTHER" id="PTHR45947:SF3">
    <property type="entry name" value="SULFOQUINOVOSYL TRANSFERASE SQD2"/>
    <property type="match status" value="1"/>
</dbReference>
<proteinExistence type="predicted"/>
<dbReference type="AlphaFoldDB" id="A0A1H0THJ6"/>
<feature type="domain" description="Glycosyl transferase family 1" evidence="1">
    <location>
        <begin position="209"/>
        <end position="360"/>
    </location>
</feature>
<dbReference type="OrthoDB" id="9795068at2"/>
<evidence type="ECO:0000313" key="4">
    <source>
        <dbReference type="Proteomes" id="UP000198597"/>
    </source>
</evidence>
<dbReference type="SUPFAM" id="SSF53756">
    <property type="entry name" value="UDP-Glycosyltransferase/glycogen phosphorylase"/>
    <property type="match status" value="1"/>
</dbReference>
<evidence type="ECO:0000259" key="2">
    <source>
        <dbReference type="Pfam" id="PF13439"/>
    </source>
</evidence>
<feature type="domain" description="Glycosyltransferase subfamily 4-like N-terminal" evidence="2">
    <location>
        <begin position="91"/>
        <end position="196"/>
    </location>
</feature>
<keyword evidence="4" id="KW-1185">Reference proteome</keyword>
<dbReference type="InterPro" id="IPR050194">
    <property type="entry name" value="Glycosyltransferase_grp1"/>
</dbReference>
<dbReference type="EMBL" id="FNJM01000007">
    <property type="protein sequence ID" value="SDP53315.1"/>
    <property type="molecule type" value="Genomic_DNA"/>
</dbReference>
<dbReference type="Proteomes" id="UP000198597">
    <property type="component" value="Unassembled WGS sequence"/>
</dbReference>
<gene>
    <name evidence="3" type="ORF">SAMN04488529_10735</name>
</gene>
<name>A0A1H0THJ6_9CLOT</name>
<keyword evidence="3" id="KW-0808">Transferase</keyword>
<sequence>MHILVIPSAYPTEDVPLRSSFFKEQTIAVKKSGKKIGLIYSETRRVTGINKSTIVKNHFQITDNCEDEINTIRLHGWNILLMRNSFGVNLWVRQSIKLFKIYIKKYGLPDIIHVHCGLYGGLVGKYIKEEYNIPYIITEHLSIVMNHKMDNYHKNILREAYNSASALISVGSKLKKSMEVYTKVNIVVIPNIVNTSVFNYVKSDMPRNFKFISVSNLKLDKRVNLTIEAFSSEFKGEDVELIIIGDGPERNNLKMLCNKLEVENQVKFIGAIKRDIINEYLNKSSAFVLPSSFETFGVVYIEALACGLPIIATKCGGPEDFFEKYMGYLIEVDNVEALCKSMRSMIENYSDFNKEKISNYIKERFSEDVVVKKIDNIYREVLNNKIM</sequence>
<dbReference type="InterPro" id="IPR028098">
    <property type="entry name" value="Glyco_trans_4-like_N"/>
</dbReference>